<feature type="non-terminal residue" evidence="3">
    <location>
        <position position="1"/>
    </location>
</feature>
<evidence type="ECO:0000313" key="3">
    <source>
        <dbReference type="EMBL" id="KAF8566361.1"/>
    </source>
</evidence>
<evidence type="ECO:0000313" key="4">
    <source>
        <dbReference type="Proteomes" id="UP000699462"/>
    </source>
</evidence>
<accession>A0A8T0DHY4</accession>
<keyword evidence="4" id="KW-1185">Reference proteome</keyword>
<dbReference type="PANTHER" id="PTHR12295">
    <property type="entry name" value="FURRY-RELATED"/>
    <property type="match status" value="1"/>
</dbReference>
<evidence type="ECO:0000256" key="1">
    <source>
        <dbReference type="SAM" id="MobiDB-lite"/>
    </source>
</evidence>
<dbReference type="AlphaFoldDB" id="A0A8T0DHY4"/>
<organism evidence="3 4">
    <name type="scientific">Paragonimus westermani</name>
    <dbReference type="NCBI Taxonomy" id="34504"/>
    <lineage>
        <taxon>Eukaryota</taxon>
        <taxon>Metazoa</taxon>
        <taxon>Spiralia</taxon>
        <taxon>Lophotrochozoa</taxon>
        <taxon>Platyhelminthes</taxon>
        <taxon>Trematoda</taxon>
        <taxon>Digenea</taxon>
        <taxon>Plagiorchiida</taxon>
        <taxon>Troglotremata</taxon>
        <taxon>Troglotrematidae</taxon>
        <taxon>Paragonimus</taxon>
    </lineage>
</organism>
<dbReference type="GO" id="GO:0005938">
    <property type="term" value="C:cell cortex"/>
    <property type="evidence" value="ECO:0007669"/>
    <property type="project" value="TreeGrafter"/>
</dbReference>
<reference evidence="3 4" key="1">
    <citation type="submission" date="2019-07" db="EMBL/GenBank/DDBJ databases">
        <title>Annotation for the trematode Paragonimus westermani.</title>
        <authorList>
            <person name="Choi Y.-J."/>
        </authorList>
    </citation>
    <scope>NUCLEOTIDE SEQUENCE [LARGE SCALE GENOMIC DNA]</scope>
    <source>
        <strain evidence="3">180907_Pwestermani</strain>
    </source>
</reference>
<proteinExistence type="predicted"/>
<feature type="region of interest" description="Disordered" evidence="1">
    <location>
        <begin position="29"/>
        <end position="52"/>
    </location>
</feature>
<evidence type="ECO:0000259" key="2">
    <source>
        <dbReference type="Pfam" id="PF14225"/>
    </source>
</evidence>
<feature type="non-terminal residue" evidence="3">
    <location>
        <position position="719"/>
    </location>
</feature>
<sequence>GYVAELFYTLEAVISHLQPKSEPSLDHAFKRRASPNQTRTAPTSPRSAGRWPYVDPSQALVAVSDRRRTQRHSTSANVITADSSGASGGFRSHANTNLPHAVSLCIPNGVSISVDSVSRHSSLSKAPMSNTKQTACRLSAEEQSDLLCGIFWTGIFLLESDFEHEYMAGVRLLTTLVPRVLGEDTSYWGTAAATTASTTLNLFGRAEAILAQARLNPPFPGLLNLAIKGCSSPNLVDPACQLLVCLIPALSNPLVVPPDKTNLASQLSYPIMVLTLLPMLLTAWDEDPSISLNGLCPPSVDATTEQPSVLQGGFLGRGVCTTTYAVPRALGSWASTSVALSPVRNSSVAIGSSTRSNRLCRTDSVGFPGACPTGVFSALSHPGPIAPQSVVHGASIIPKLTTQTPLRPKNPVCIQAANALAQAASQIDSYRLANLELVLKQYASGSFSKDVDQWAKCVVCYMLEGYNRHASHLLQHLTTLLAIGPVCLQLPLLKVAYLFLEQVELNTPDLSDTLQRFITALSDQFLGTDFWTEITKIHQVLVSRSAVLNAPPPPSVHTLSGLDPSGSGRVLDFVAAAAAIAVPLPETEPPRLELAGPQLEFHFDLVHNAPLLAPNLALSELVSVSNQTGPDLNPSPEVVQQKTETRLPDSGLGDLFVTSVSSWNRSGACQGHLRERLYRLIESYGLPSNHRVGAPRSPSVIFSQSTETLDPQLSVHSSS</sequence>
<feature type="compositionally biased region" description="Polar residues" evidence="1">
    <location>
        <begin position="34"/>
        <end position="46"/>
    </location>
</feature>
<dbReference type="Pfam" id="PF14225">
    <property type="entry name" value="MOR2-PAG1_C"/>
    <property type="match status" value="2"/>
</dbReference>
<gene>
    <name evidence="3" type="ORF">P879_07739</name>
</gene>
<dbReference type="OrthoDB" id="6287603at2759"/>
<dbReference type="GO" id="GO:0000902">
    <property type="term" value="P:cell morphogenesis"/>
    <property type="evidence" value="ECO:0007669"/>
    <property type="project" value="InterPro"/>
</dbReference>
<dbReference type="GO" id="GO:0031175">
    <property type="term" value="P:neuron projection development"/>
    <property type="evidence" value="ECO:0007669"/>
    <property type="project" value="TreeGrafter"/>
</dbReference>
<dbReference type="InterPro" id="IPR025481">
    <property type="entry name" value="Cell_Morphogen_C"/>
</dbReference>
<dbReference type="PANTHER" id="PTHR12295:SF30">
    <property type="entry name" value="PROTEIN FURRY"/>
    <property type="match status" value="1"/>
</dbReference>
<dbReference type="EMBL" id="JTDF01005214">
    <property type="protein sequence ID" value="KAF8566361.1"/>
    <property type="molecule type" value="Genomic_DNA"/>
</dbReference>
<dbReference type="Proteomes" id="UP000699462">
    <property type="component" value="Unassembled WGS sequence"/>
</dbReference>
<dbReference type="InterPro" id="IPR039867">
    <property type="entry name" value="Furry/Tao3/Mor2"/>
</dbReference>
<name>A0A8T0DHY4_9TREM</name>
<protein>
    <recommendedName>
        <fullName evidence="2">Cell morphogenesis protein C-terminal domain-containing protein</fullName>
    </recommendedName>
</protein>
<comment type="caution">
    <text evidence="3">The sequence shown here is derived from an EMBL/GenBank/DDBJ whole genome shotgun (WGS) entry which is preliminary data.</text>
</comment>
<dbReference type="GO" id="GO:0030427">
    <property type="term" value="C:site of polarized growth"/>
    <property type="evidence" value="ECO:0007669"/>
    <property type="project" value="TreeGrafter"/>
</dbReference>
<feature type="domain" description="Cell morphogenesis protein C-terminal" evidence="2">
    <location>
        <begin position="150"/>
        <end position="287"/>
    </location>
</feature>
<feature type="domain" description="Cell morphogenesis protein C-terminal" evidence="2">
    <location>
        <begin position="401"/>
        <end position="545"/>
    </location>
</feature>